<organism evidence="10 11">
    <name type="scientific">Candidatus Giovannonibacteria bacterium GW2011_GWF2_42_19</name>
    <dbReference type="NCBI Taxonomy" id="1618659"/>
    <lineage>
        <taxon>Bacteria</taxon>
        <taxon>Candidatus Giovannoniibacteriota</taxon>
    </lineage>
</organism>
<dbReference type="InterPro" id="IPR018149">
    <property type="entry name" value="Lys-tRNA-synth_II_C"/>
</dbReference>
<gene>
    <name evidence="10" type="ORF">UV11_C0010G0021</name>
</gene>
<evidence type="ECO:0000259" key="9">
    <source>
        <dbReference type="PROSITE" id="PS50862"/>
    </source>
</evidence>
<evidence type="ECO:0000313" key="11">
    <source>
        <dbReference type="Proteomes" id="UP000034036"/>
    </source>
</evidence>
<dbReference type="PROSITE" id="PS50862">
    <property type="entry name" value="AA_TRNA_LIGASE_II"/>
    <property type="match status" value="1"/>
</dbReference>
<dbReference type="SUPFAM" id="SSF50249">
    <property type="entry name" value="Nucleic acid-binding proteins"/>
    <property type="match status" value="1"/>
</dbReference>
<dbReference type="InterPro" id="IPR004364">
    <property type="entry name" value="Aa-tRNA-synt_II"/>
</dbReference>
<dbReference type="Gene3D" id="3.30.930.10">
    <property type="entry name" value="Bira Bifunctional Protein, Domain 2"/>
    <property type="match status" value="1"/>
</dbReference>
<keyword evidence="2 10" id="KW-0436">Ligase</keyword>
<dbReference type="STRING" id="1618659.UV11_C0010G0021"/>
<dbReference type="Gene3D" id="2.40.50.140">
    <property type="entry name" value="Nucleic acid-binding proteins"/>
    <property type="match status" value="1"/>
</dbReference>
<evidence type="ECO:0000256" key="1">
    <source>
        <dbReference type="ARBA" id="ARBA00013166"/>
    </source>
</evidence>
<dbReference type="InterPro" id="IPR045864">
    <property type="entry name" value="aa-tRNA-synth_II/BPL/LPL"/>
</dbReference>
<dbReference type="InterPro" id="IPR012340">
    <property type="entry name" value="NA-bd_OB-fold"/>
</dbReference>
<keyword evidence="6" id="KW-0030">Aminoacyl-tRNA synthetase</keyword>
<dbReference type="PRINTS" id="PR00982">
    <property type="entry name" value="TRNASYNTHLYS"/>
</dbReference>
<feature type="domain" description="Aminoacyl-transfer RNA synthetases class-II family profile" evidence="9">
    <location>
        <begin position="178"/>
        <end position="482"/>
    </location>
</feature>
<comment type="caution">
    <text evidence="10">The sequence shown here is derived from an EMBL/GenBank/DDBJ whole genome shotgun (WGS) entry which is preliminary data.</text>
</comment>
<dbReference type="CDD" id="cd04322">
    <property type="entry name" value="LysRS_N"/>
    <property type="match status" value="1"/>
</dbReference>
<proteinExistence type="predicted"/>
<dbReference type="Proteomes" id="UP000034036">
    <property type="component" value="Unassembled WGS sequence"/>
</dbReference>
<evidence type="ECO:0000256" key="5">
    <source>
        <dbReference type="ARBA" id="ARBA00022840"/>
    </source>
</evidence>
<dbReference type="InterPro" id="IPR002313">
    <property type="entry name" value="Lys-tRNA-ligase_II"/>
</dbReference>
<keyword evidence="8" id="KW-0460">Magnesium</keyword>
<comment type="cofactor">
    <cofactor evidence="8">
        <name>Mg(2+)</name>
        <dbReference type="ChEBI" id="CHEBI:18420"/>
    </cofactor>
    <text evidence="8">Binds 3 Mg(2+) ions per subunit.</text>
</comment>
<dbReference type="InterPro" id="IPR004365">
    <property type="entry name" value="NA-bd_OB_tRNA"/>
</dbReference>
<dbReference type="NCBIfam" id="TIGR00499">
    <property type="entry name" value="lysS_bact"/>
    <property type="match status" value="1"/>
</dbReference>
<name>A0A0G0ZHT3_9BACT</name>
<dbReference type="GO" id="GO:0006430">
    <property type="term" value="P:lysyl-tRNA aminoacylation"/>
    <property type="evidence" value="ECO:0007669"/>
    <property type="project" value="InterPro"/>
</dbReference>
<dbReference type="GO" id="GO:0000049">
    <property type="term" value="F:tRNA binding"/>
    <property type="evidence" value="ECO:0007669"/>
    <property type="project" value="TreeGrafter"/>
</dbReference>
<dbReference type="InterPro" id="IPR044136">
    <property type="entry name" value="Lys-tRNA-ligase_II_N"/>
</dbReference>
<comment type="catalytic activity">
    <reaction evidence="7 8">
        <text>tRNA(Lys) + L-lysine + ATP = L-lysyl-tRNA(Lys) + AMP + diphosphate</text>
        <dbReference type="Rhea" id="RHEA:20792"/>
        <dbReference type="Rhea" id="RHEA-COMP:9696"/>
        <dbReference type="Rhea" id="RHEA-COMP:9697"/>
        <dbReference type="ChEBI" id="CHEBI:30616"/>
        <dbReference type="ChEBI" id="CHEBI:32551"/>
        <dbReference type="ChEBI" id="CHEBI:33019"/>
        <dbReference type="ChEBI" id="CHEBI:78442"/>
        <dbReference type="ChEBI" id="CHEBI:78529"/>
        <dbReference type="ChEBI" id="CHEBI:456215"/>
        <dbReference type="EC" id="6.1.1.6"/>
    </reaction>
</comment>
<dbReference type="EC" id="6.1.1.6" evidence="1 8"/>
<accession>A0A0G0ZHT3</accession>
<sequence>MLDDLRKARLEKLKLLKDAGISPYPSKSSFKISPIPLIKKNFKKLSKTNKVVAVAGRITAKREHGGSVFIDISDGKAISQVFLGKNKLPKGSFELFSKAVDIGDFVAVSGKPFYTKRKEPTIEAKKWEMLAKSLLPLPEKWHGLQDPEEKLRKRYLEILFNPEIREMIEKKALFWNSVREFHSKNDFLEVETPALEVTAGGADANPFITRHQALDMDVYLRISAGELWQKRLMVAGFKKTFEIGRIFRNEGMSAEHLQDYTQCEAYWAYADYKDMYEFLKECYIFVAKKTFKTLKFKIRGFDVNLGGKWPLIDYAEEIKKQTKIDIWKASEVEIINKVKSLNTKSESGSRIKLIDALWKYCRKNIGGPAILINEPKFMSPLAKSSKANPNVTERFHFLIGGSEMGQGYSELNDPIDQRERFIVQEQMRKEGDESAQMKDEDFIEALEHGMPPTAGHGFSERLFSFLIDKPVRENQIFPLVKPKK</sequence>
<dbReference type="PANTHER" id="PTHR42918:SF15">
    <property type="entry name" value="LYSINE--TRNA LIGASE, CHLOROPLASTIC_MITOCHONDRIAL"/>
    <property type="match status" value="1"/>
</dbReference>
<dbReference type="PANTHER" id="PTHR42918">
    <property type="entry name" value="LYSYL-TRNA SYNTHETASE"/>
    <property type="match status" value="1"/>
</dbReference>
<keyword evidence="4" id="KW-0547">Nucleotide-binding</keyword>
<reference evidence="10 11" key="1">
    <citation type="journal article" date="2015" name="Nature">
        <title>rRNA introns, odd ribosomes, and small enigmatic genomes across a large radiation of phyla.</title>
        <authorList>
            <person name="Brown C.T."/>
            <person name="Hug L.A."/>
            <person name="Thomas B.C."/>
            <person name="Sharon I."/>
            <person name="Castelle C.J."/>
            <person name="Singh A."/>
            <person name="Wilkins M.J."/>
            <person name="Williams K.H."/>
            <person name="Banfield J.F."/>
        </authorList>
    </citation>
    <scope>NUCLEOTIDE SEQUENCE [LARGE SCALE GENOMIC DNA]</scope>
</reference>
<evidence type="ECO:0000256" key="2">
    <source>
        <dbReference type="ARBA" id="ARBA00022598"/>
    </source>
</evidence>
<dbReference type="Pfam" id="PF01336">
    <property type="entry name" value="tRNA_anti-codon"/>
    <property type="match status" value="1"/>
</dbReference>
<dbReference type="AlphaFoldDB" id="A0A0G0ZHT3"/>
<evidence type="ECO:0000256" key="4">
    <source>
        <dbReference type="ARBA" id="ARBA00022741"/>
    </source>
</evidence>
<keyword evidence="5" id="KW-0067">ATP-binding</keyword>
<evidence type="ECO:0000256" key="7">
    <source>
        <dbReference type="ARBA" id="ARBA00048573"/>
    </source>
</evidence>
<evidence type="ECO:0000313" key="10">
    <source>
        <dbReference type="EMBL" id="KKS48290.1"/>
    </source>
</evidence>
<dbReference type="GO" id="GO:0004824">
    <property type="term" value="F:lysine-tRNA ligase activity"/>
    <property type="evidence" value="ECO:0007669"/>
    <property type="project" value="UniProtKB-EC"/>
</dbReference>
<evidence type="ECO:0000256" key="3">
    <source>
        <dbReference type="ARBA" id="ARBA00022723"/>
    </source>
</evidence>
<dbReference type="GO" id="GO:0005524">
    <property type="term" value="F:ATP binding"/>
    <property type="evidence" value="ECO:0007669"/>
    <property type="project" value="UniProtKB-KW"/>
</dbReference>
<keyword evidence="3 8" id="KW-0479">Metal-binding</keyword>
<dbReference type="SUPFAM" id="SSF55681">
    <property type="entry name" value="Class II aaRS and biotin synthetases"/>
    <property type="match status" value="1"/>
</dbReference>
<dbReference type="EMBL" id="LCDF01000010">
    <property type="protein sequence ID" value="KKS48290.1"/>
    <property type="molecule type" value="Genomic_DNA"/>
</dbReference>
<protein>
    <recommendedName>
        <fullName evidence="1 8">Lysine--tRNA ligase</fullName>
        <ecNumber evidence="1 8">6.1.1.6</ecNumber>
    </recommendedName>
</protein>
<evidence type="ECO:0000256" key="8">
    <source>
        <dbReference type="RuleBase" id="RU000336"/>
    </source>
</evidence>
<dbReference type="GO" id="GO:0046872">
    <property type="term" value="F:metal ion binding"/>
    <property type="evidence" value="ECO:0007669"/>
    <property type="project" value="UniProtKB-KW"/>
</dbReference>
<dbReference type="NCBIfam" id="NF001756">
    <property type="entry name" value="PRK00484.1"/>
    <property type="match status" value="1"/>
</dbReference>
<dbReference type="Pfam" id="PF00152">
    <property type="entry name" value="tRNA-synt_2"/>
    <property type="match status" value="1"/>
</dbReference>
<dbReference type="PATRIC" id="fig|1618659.3.peg.435"/>
<dbReference type="GO" id="GO:0005829">
    <property type="term" value="C:cytosol"/>
    <property type="evidence" value="ECO:0007669"/>
    <property type="project" value="TreeGrafter"/>
</dbReference>
<dbReference type="InterPro" id="IPR006195">
    <property type="entry name" value="aa-tRNA-synth_II"/>
</dbReference>
<evidence type="ECO:0000256" key="6">
    <source>
        <dbReference type="ARBA" id="ARBA00023146"/>
    </source>
</evidence>